<sequence>MILPIYIYGHPVLRKITKDIDPETYPKLNELIENMFETMYNAEGVGLAGPQIGLEDRIFVVDLSPLADDDHPEFDDFKKVFINAHITERSGDIEIVEEGCLSIPGIHEKVPREDEIRIKYLDENLQPHDEVYSGYMARVIQHEYDHLDGILFTDKISLLRRRMIKGKLANLEKGRVNCDYRVKTVR</sequence>
<keyword evidence="3 4" id="KW-0378">Hydrolase</keyword>
<dbReference type="Pfam" id="PF01327">
    <property type="entry name" value="Pep_deformylase"/>
    <property type="match status" value="1"/>
</dbReference>
<keyword evidence="2 4" id="KW-0479">Metal-binding</keyword>
<dbReference type="NCBIfam" id="TIGR00079">
    <property type="entry name" value="pept_deformyl"/>
    <property type="match status" value="1"/>
</dbReference>
<dbReference type="CDD" id="cd00487">
    <property type="entry name" value="Pep_deformylase"/>
    <property type="match status" value="1"/>
</dbReference>
<comment type="similarity">
    <text evidence="1 4">Belongs to the polypeptide deformylase family.</text>
</comment>
<evidence type="ECO:0000256" key="4">
    <source>
        <dbReference type="HAMAP-Rule" id="MF_00163"/>
    </source>
</evidence>
<dbReference type="Gene3D" id="3.90.45.10">
    <property type="entry name" value="Peptide deformylase"/>
    <property type="match status" value="1"/>
</dbReference>
<dbReference type="PANTHER" id="PTHR10458:SF22">
    <property type="entry name" value="PEPTIDE DEFORMYLASE"/>
    <property type="match status" value="1"/>
</dbReference>
<dbReference type="NCBIfam" id="NF001159">
    <property type="entry name" value="PRK00150.1-3"/>
    <property type="match status" value="1"/>
</dbReference>
<evidence type="ECO:0000256" key="1">
    <source>
        <dbReference type="ARBA" id="ARBA00010759"/>
    </source>
</evidence>
<feature type="binding site" evidence="4">
    <location>
        <position position="142"/>
    </location>
    <ligand>
        <name>Fe cation</name>
        <dbReference type="ChEBI" id="CHEBI:24875"/>
    </ligand>
</feature>
<dbReference type="AlphaFoldDB" id="A0A098BW63"/>
<dbReference type="GO" id="GO:0006412">
    <property type="term" value="P:translation"/>
    <property type="evidence" value="ECO:0007669"/>
    <property type="project" value="UniProtKB-UniRule"/>
</dbReference>
<reference evidence="5 6" key="1">
    <citation type="submission" date="2014-08" db="EMBL/GenBank/DDBJ databases">
        <authorList>
            <person name="Wibberg D."/>
        </authorList>
    </citation>
    <scope>NUCLEOTIDE SEQUENCE [LARGE SCALE GENOMIC DNA]</scope>
    <source>
        <strain evidence="6">ING2-E5B</strain>
    </source>
</reference>
<dbReference type="PANTHER" id="PTHR10458">
    <property type="entry name" value="PEPTIDE DEFORMYLASE"/>
    <property type="match status" value="1"/>
</dbReference>
<feature type="active site" evidence="4">
    <location>
        <position position="143"/>
    </location>
</feature>
<evidence type="ECO:0000313" key="5">
    <source>
        <dbReference type="EMBL" id="CEA14856.1"/>
    </source>
</evidence>
<protein>
    <recommendedName>
        <fullName evidence="4">Peptide deformylase</fullName>
        <shortName evidence="4">PDF</shortName>
        <ecNumber evidence="4">3.5.1.88</ecNumber>
    </recommendedName>
    <alternativeName>
        <fullName evidence="4">Polypeptide deformylase</fullName>
    </alternativeName>
</protein>
<dbReference type="InterPro" id="IPR023635">
    <property type="entry name" value="Peptide_deformylase"/>
</dbReference>
<dbReference type="PRINTS" id="PR01576">
    <property type="entry name" value="PDEFORMYLASE"/>
</dbReference>
<dbReference type="KEGG" id="pbt:ING2E5B_0134"/>
<comment type="cofactor">
    <cofactor evidence="4">
        <name>Fe(2+)</name>
        <dbReference type="ChEBI" id="CHEBI:29033"/>
    </cofactor>
    <text evidence="4">Binds 1 Fe(2+) ion.</text>
</comment>
<feature type="binding site" evidence="4">
    <location>
        <position position="146"/>
    </location>
    <ligand>
        <name>Fe cation</name>
        <dbReference type="ChEBI" id="CHEBI:24875"/>
    </ligand>
</feature>
<keyword evidence="6" id="KW-1185">Reference proteome</keyword>
<dbReference type="STRING" id="1562970.ING2E5B_0134"/>
<dbReference type="PIRSF" id="PIRSF004749">
    <property type="entry name" value="Pep_def"/>
    <property type="match status" value="1"/>
</dbReference>
<dbReference type="OrthoDB" id="9784988at2"/>
<dbReference type="Proteomes" id="UP000032417">
    <property type="component" value="Chromosome 1"/>
</dbReference>
<dbReference type="InterPro" id="IPR036821">
    <property type="entry name" value="Peptide_deformylase_sf"/>
</dbReference>
<dbReference type="GO" id="GO:0042586">
    <property type="term" value="F:peptide deformylase activity"/>
    <property type="evidence" value="ECO:0007669"/>
    <property type="project" value="UniProtKB-UniRule"/>
</dbReference>
<dbReference type="HAMAP" id="MF_00163">
    <property type="entry name" value="Pep_deformylase"/>
    <property type="match status" value="1"/>
</dbReference>
<keyword evidence="4" id="KW-0408">Iron</keyword>
<name>A0A098BW63_9BACT</name>
<dbReference type="GO" id="GO:0046872">
    <property type="term" value="F:metal ion binding"/>
    <property type="evidence" value="ECO:0007669"/>
    <property type="project" value="UniProtKB-KW"/>
</dbReference>
<organism evidence="5 6">
    <name type="scientific">Fermentimonas caenicola</name>
    <dbReference type="NCBI Taxonomy" id="1562970"/>
    <lineage>
        <taxon>Bacteria</taxon>
        <taxon>Pseudomonadati</taxon>
        <taxon>Bacteroidota</taxon>
        <taxon>Bacteroidia</taxon>
        <taxon>Bacteroidales</taxon>
        <taxon>Dysgonomonadaceae</taxon>
        <taxon>Fermentimonas</taxon>
    </lineage>
</organism>
<evidence type="ECO:0000256" key="2">
    <source>
        <dbReference type="ARBA" id="ARBA00022723"/>
    </source>
</evidence>
<dbReference type="EC" id="3.5.1.88" evidence="4"/>
<dbReference type="HOGENOM" id="CLU_061901_2_0_10"/>
<evidence type="ECO:0000313" key="6">
    <source>
        <dbReference type="Proteomes" id="UP000032417"/>
    </source>
</evidence>
<evidence type="ECO:0000256" key="3">
    <source>
        <dbReference type="ARBA" id="ARBA00022801"/>
    </source>
</evidence>
<gene>
    <name evidence="4 5" type="primary">def</name>
    <name evidence="5" type="ORF">ING2E5B_0134</name>
</gene>
<proteinExistence type="inferred from homology"/>
<feature type="binding site" evidence="4">
    <location>
        <position position="100"/>
    </location>
    <ligand>
        <name>Fe cation</name>
        <dbReference type="ChEBI" id="CHEBI:24875"/>
    </ligand>
</feature>
<comment type="catalytic activity">
    <reaction evidence="4">
        <text>N-terminal N-formyl-L-methionyl-[peptide] + H2O = N-terminal L-methionyl-[peptide] + formate</text>
        <dbReference type="Rhea" id="RHEA:24420"/>
        <dbReference type="Rhea" id="RHEA-COMP:10639"/>
        <dbReference type="Rhea" id="RHEA-COMP:10640"/>
        <dbReference type="ChEBI" id="CHEBI:15377"/>
        <dbReference type="ChEBI" id="CHEBI:15740"/>
        <dbReference type="ChEBI" id="CHEBI:49298"/>
        <dbReference type="ChEBI" id="CHEBI:64731"/>
        <dbReference type="EC" id="3.5.1.88"/>
    </reaction>
</comment>
<dbReference type="EMBL" id="LN515532">
    <property type="protein sequence ID" value="CEA14856.1"/>
    <property type="molecule type" value="Genomic_DNA"/>
</dbReference>
<dbReference type="SUPFAM" id="SSF56420">
    <property type="entry name" value="Peptide deformylase"/>
    <property type="match status" value="1"/>
</dbReference>
<dbReference type="PATRIC" id="fig|1562970.3.peg.129"/>
<accession>A0A098BW63</accession>
<keyword evidence="4" id="KW-0648">Protein biosynthesis</keyword>
<comment type="function">
    <text evidence="4">Removes the formyl group from the N-terminal Met of newly synthesized proteins. Requires at least a dipeptide for an efficient rate of reaction. N-terminal L-methionine is a prerequisite for activity but the enzyme has broad specificity at other positions.</text>
</comment>